<accession>A0A117UUE8</accession>
<evidence type="ECO:0000259" key="6">
    <source>
        <dbReference type="PROSITE" id="PS51898"/>
    </source>
</evidence>
<dbReference type="RefSeq" id="WP_067909919.1">
    <property type="nucleotide sequence ID" value="NZ_KQ954245.1"/>
</dbReference>
<dbReference type="OrthoDB" id="9801717at2"/>
<keyword evidence="2" id="KW-0229">DNA integration</keyword>
<reference evidence="8 9" key="1">
    <citation type="submission" date="2015-10" db="EMBL/GenBank/DDBJ databases">
        <title>Draft genome sequence of Novosphingobium fuchskuhlense DSM 25065 isolated from a surface water sample of the southwest basin of Lake Grosse Fuchskuhle.</title>
        <authorList>
            <person name="Ruckert C."/>
            <person name="Winkler A."/>
            <person name="Glaeser J."/>
            <person name="Grossart H.-P."/>
            <person name="Kalinowski J."/>
            <person name="Glaeser S."/>
        </authorList>
    </citation>
    <scope>NUCLEOTIDE SEQUENCE [LARGE SCALE GENOMIC DNA]</scope>
    <source>
        <strain evidence="8 9">FNE08-7</strain>
    </source>
</reference>
<gene>
    <name evidence="8" type="ORF">AQZ52_09950</name>
</gene>
<evidence type="ECO:0000259" key="7">
    <source>
        <dbReference type="PROSITE" id="PS51900"/>
    </source>
</evidence>
<comment type="caution">
    <text evidence="8">The sequence shown here is derived from an EMBL/GenBank/DDBJ whole genome shotgun (WGS) entry which is preliminary data.</text>
</comment>
<evidence type="ECO:0000256" key="1">
    <source>
        <dbReference type="ARBA" id="ARBA00022829"/>
    </source>
</evidence>
<dbReference type="InterPro" id="IPR010998">
    <property type="entry name" value="Integrase_recombinase_N"/>
</dbReference>
<dbReference type="InterPro" id="IPR004107">
    <property type="entry name" value="Integrase_SAM-like_N"/>
</dbReference>
<dbReference type="InterPro" id="IPR050090">
    <property type="entry name" value="Tyrosine_recombinase_XerCD"/>
</dbReference>
<dbReference type="PANTHER" id="PTHR30349">
    <property type="entry name" value="PHAGE INTEGRASE-RELATED"/>
    <property type="match status" value="1"/>
</dbReference>
<dbReference type="InterPro" id="IPR044068">
    <property type="entry name" value="CB"/>
</dbReference>
<dbReference type="STRING" id="1117702.AQZ52_09950"/>
<keyword evidence="3 5" id="KW-0238">DNA-binding</keyword>
<evidence type="ECO:0000256" key="3">
    <source>
        <dbReference type="ARBA" id="ARBA00023125"/>
    </source>
</evidence>
<dbReference type="AlphaFoldDB" id="A0A117UUE8"/>
<feature type="domain" description="Tyr recombinase" evidence="6">
    <location>
        <begin position="119"/>
        <end position="303"/>
    </location>
</feature>
<dbReference type="Gene3D" id="1.10.443.10">
    <property type="entry name" value="Intergrase catalytic core"/>
    <property type="match status" value="1"/>
</dbReference>
<dbReference type="Proteomes" id="UP000058012">
    <property type="component" value="Unassembled WGS sequence"/>
</dbReference>
<dbReference type="GO" id="GO:0007059">
    <property type="term" value="P:chromosome segregation"/>
    <property type="evidence" value="ECO:0007669"/>
    <property type="project" value="UniProtKB-KW"/>
</dbReference>
<keyword evidence="1" id="KW-0159">Chromosome partition</keyword>
<evidence type="ECO:0000256" key="2">
    <source>
        <dbReference type="ARBA" id="ARBA00022908"/>
    </source>
</evidence>
<evidence type="ECO:0000313" key="8">
    <source>
        <dbReference type="EMBL" id="KUR71018.1"/>
    </source>
</evidence>
<evidence type="ECO:0000256" key="4">
    <source>
        <dbReference type="ARBA" id="ARBA00023172"/>
    </source>
</evidence>
<dbReference type="InterPro" id="IPR011010">
    <property type="entry name" value="DNA_brk_join_enz"/>
</dbReference>
<name>A0A117UUE8_9SPHN</name>
<feature type="domain" description="Core-binding (CB)" evidence="7">
    <location>
        <begin position="2"/>
        <end position="95"/>
    </location>
</feature>
<dbReference type="GO" id="GO:0006310">
    <property type="term" value="P:DNA recombination"/>
    <property type="evidence" value="ECO:0007669"/>
    <property type="project" value="UniProtKB-KW"/>
</dbReference>
<dbReference type="PANTHER" id="PTHR30349:SF81">
    <property type="entry name" value="TYROSINE RECOMBINASE XERC"/>
    <property type="match status" value="1"/>
</dbReference>
<evidence type="ECO:0000256" key="5">
    <source>
        <dbReference type="PROSITE-ProRule" id="PRU01248"/>
    </source>
</evidence>
<keyword evidence="4" id="KW-0233">DNA recombination</keyword>
<evidence type="ECO:0000313" key="9">
    <source>
        <dbReference type="Proteomes" id="UP000058012"/>
    </source>
</evidence>
<dbReference type="Pfam" id="PF02899">
    <property type="entry name" value="Phage_int_SAM_1"/>
    <property type="match status" value="1"/>
</dbReference>
<dbReference type="PROSITE" id="PS51900">
    <property type="entry name" value="CB"/>
    <property type="match status" value="1"/>
</dbReference>
<organism evidence="8 9">
    <name type="scientific">Novosphingobium fuchskuhlense</name>
    <dbReference type="NCBI Taxonomy" id="1117702"/>
    <lineage>
        <taxon>Bacteria</taxon>
        <taxon>Pseudomonadati</taxon>
        <taxon>Pseudomonadota</taxon>
        <taxon>Alphaproteobacteria</taxon>
        <taxon>Sphingomonadales</taxon>
        <taxon>Sphingomonadaceae</taxon>
        <taxon>Novosphingobium</taxon>
    </lineage>
</organism>
<keyword evidence="9" id="KW-1185">Reference proteome</keyword>
<dbReference type="PROSITE" id="PS51898">
    <property type="entry name" value="TYR_RECOMBINASE"/>
    <property type="match status" value="1"/>
</dbReference>
<protein>
    <submittedName>
        <fullName evidence="8">Integrase</fullName>
    </submittedName>
</protein>
<dbReference type="SUPFAM" id="SSF56349">
    <property type="entry name" value="DNA breaking-rejoining enzymes"/>
    <property type="match status" value="1"/>
</dbReference>
<dbReference type="InterPro" id="IPR002104">
    <property type="entry name" value="Integrase_catalytic"/>
</dbReference>
<sequence length="329" mass="36743">MTPIAPLIEAFLRETLVHQRGASQHTCDSYAQSFQLLFEFAAARLKSRPSRLMLEQIDAGLVSAFLEHLEDLRKNAAVTRNVRLAAIKSFFRFLEYRQPAALDQVRRVLAIPFKKTDTRLVPYLLREELQALLDAPNPATRDGIRDRAMLHVAVCAGLRVSELTGLTINDIDMPSMSIRVVGKGRRERALPLWKPAATALSAWLAIRGKVATPEVFVSARGEALSRWGFAYLLKQHAAAAARQQPGLAKKRVSPHVLRHTCAMIILQATQDIRKVSLWLGHATMTTTEVYTRGDPTEKLDAMEAIVPPHLRRGTFQPTDKLMALLKSTT</sequence>
<proteinExistence type="predicted"/>
<dbReference type="Pfam" id="PF00589">
    <property type="entry name" value="Phage_integrase"/>
    <property type="match status" value="1"/>
</dbReference>
<dbReference type="Gene3D" id="1.10.150.130">
    <property type="match status" value="1"/>
</dbReference>
<dbReference type="SUPFAM" id="SSF47823">
    <property type="entry name" value="lambda integrase-like, N-terminal domain"/>
    <property type="match status" value="1"/>
</dbReference>
<dbReference type="GO" id="GO:0003677">
    <property type="term" value="F:DNA binding"/>
    <property type="evidence" value="ECO:0007669"/>
    <property type="project" value="UniProtKB-UniRule"/>
</dbReference>
<dbReference type="GO" id="GO:0015074">
    <property type="term" value="P:DNA integration"/>
    <property type="evidence" value="ECO:0007669"/>
    <property type="project" value="UniProtKB-KW"/>
</dbReference>
<dbReference type="InterPro" id="IPR013762">
    <property type="entry name" value="Integrase-like_cat_sf"/>
</dbReference>
<dbReference type="EMBL" id="LLZS01000007">
    <property type="protein sequence ID" value="KUR71018.1"/>
    <property type="molecule type" value="Genomic_DNA"/>
</dbReference>